<keyword evidence="3" id="KW-1185">Reference proteome</keyword>
<feature type="compositionally biased region" description="Polar residues" evidence="1">
    <location>
        <begin position="343"/>
        <end position="355"/>
    </location>
</feature>
<feature type="compositionally biased region" description="Basic and acidic residues" evidence="1">
    <location>
        <begin position="393"/>
        <end position="406"/>
    </location>
</feature>
<dbReference type="EMBL" id="OU503050">
    <property type="protein sequence ID" value="CAI9777841.1"/>
    <property type="molecule type" value="Genomic_DNA"/>
</dbReference>
<name>A0AAD1ZY66_9LAMI</name>
<feature type="compositionally biased region" description="Low complexity" evidence="1">
    <location>
        <begin position="130"/>
        <end position="198"/>
    </location>
</feature>
<feature type="compositionally biased region" description="Basic and acidic residues" evidence="1">
    <location>
        <begin position="437"/>
        <end position="474"/>
    </location>
</feature>
<dbReference type="AlphaFoldDB" id="A0AAD1ZY66"/>
<feature type="compositionally biased region" description="Polar residues" evidence="1">
    <location>
        <begin position="496"/>
        <end position="509"/>
    </location>
</feature>
<feature type="compositionally biased region" description="Basic and acidic residues" evidence="1">
    <location>
        <begin position="377"/>
        <end position="386"/>
    </location>
</feature>
<feature type="compositionally biased region" description="Low complexity" evidence="1">
    <location>
        <begin position="260"/>
        <end position="286"/>
    </location>
</feature>
<evidence type="ECO:0000313" key="2">
    <source>
        <dbReference type="EMBL" id="CAI9777841.1"/>
    </source>
</evidence>
<feature type="compositionally biased region" description="Polar residues" evidence="1">
    <location>
        <begin position="86"/>
        <end position="109"/>
    </location>
</feature>
<dbReference type="PANTHER" id="PTHR33472">
    <property type="entry name" value="OS01G0106600 PROTEIN"/>
    <property type="match status" value="1"/>
</dbReference>
<feature type="compositionally biased region" description="Polar residues" evidence="1">
    <location>
        <begin position="19"/>
        <end position="38"/>
    </location>
</feature>
<feature type="compositionally biased region" description="Low complexity" evidence="1">
    <location>
        <begin position="110"/>
        <end position="120"/>
    </location>
</feature>
<evidence type="ECO:0000256" key="1">
    <source>
        <dbReference type="SAM" id="MobiDB-lite"/>
    </source>
</evidence>
<gene>
    <name evidence="2" type="ORF">FPE_LOCUS25271</name>
</gene>
<proteinExistence type="predicted"/>
<sequence length="702" mass="74195">MGDRRSSFSFRFWPPASRRSPTTAPSQNTTIPLSSTTPPAAERSSAGETTTPTPAPTPITPSKVETQLTGDASTPIPTTPSTAETQSVGNAKTPTTPTTAEIQSAGQSSTITPIPTTLPTAETQTAEKATNPTTNTISTTLNTAETQADEQATNPTINTAPTTPPTAETQTAGHETTPSSTTNTLTTPLTDETQTLTPSQSNTNTTRVATVPPSSEAQMANQPTATSIGPTIESQTSSPIRSTVQPGVPSRTASPYHATTKSQSPPQPSSPSRASPKSRATPSSPSRMGSLNSLTRQSASQAHSPSRPASPTPKQTYSPSIKGVEPTSTSKTLQHTTKEISHPLSNSHDPNTVSNGEAPKPSASEQESLEIQPKTKVKSDTVDDSHNQTASERSIKHNEMEVETSKSSEMGAVTISTVSQGPETAEETQKWDSSSIDGDKKPLMESNAKPEETKEVKEVIQETKGAADGKRNNEGNDFLAAKSGSRAQTVEEASVINESEQMHGETQGTLGKKETLPTSLFSGKPTKTSSRPGSKSTSIPTQKLSTQSSREQVPLHKEIKDDISTFVNRMAIGNPKNSLNDRPVSIITLAGENRGASMQFGSGSSKGKGAVHIRRGYKINPDESPEAATDGNGSWNGKKSEDAEGKEDQPTETYVNNNAQGINNSIVFNSSMNERNPGVHIIAIRAQKEPTKSTDKIRALEN</sequence>
<reference evidence="2" key="1">
    <citation type="submission" date="2023-05" db="EMBL/GenBank/DDBJ databases">
        <authorList>
            <person name="Huff M."/>
        </authorList>
    </citation>
    <scope>NUCLEOTIDE SEQUENCE</scope>
</reference>
<feature type="compositionally biased region" description="Polar residues" evidence="1">
    <location>
        <begin position="287"/>
        <end position="319"/>
    </location>
</feature>
<evidence type="ECO:0000313" key="3">
    <source>
        <dbReference type="Proteomes" id="UP000834106"/>
    </source>
</evidence>
<dbReference type="Proteomes" id="UP000834106">
    <property type="component" value="Chromosome 15"/>
</dbReference>
<feature type="region of interest" description="Disordered" evidence="1">
    <location>
        <begin position="617"/>
        <end position="658"/>
    </location>
</feature>
<feature type="compositionally biased region" description="Polar residues" evidence="1">
    <location>
        <begin position="326"/>
        <end position="335"/>
    </location>
</feature>
<feature type="compositionally biased region" description="Low complexity" evidence="1">
    <location>
        <begin position="72"/>
        <end position="85"/>
    </location>
</feature>
<accession>A0AAD1ZY66</accession>
<feature type="compositionally biased region" description="Basic and acidic residues" evidence="1">
    <location>
        <begin position="638"/>
        <end position="649"/>
    </location>
</feature>
<protein>
    <submittedName>
        <fullName evidence="2">Uncharacterized protein</fullName>
    </submittedName>
</protein>
<organism evidence="2 3">
    <name type="scientific">Fraxinus pennsylvanica</name>
    <dbReference type="NCBI Taxonomy" id="56036"/>
    <lineage>
        <taxon>Eukaryota</taxon>
        <taxon>Viridiplantae</taxon>
        <taxon>Streptophyta</taxon>
        <taxon>Embryophyta</taxon>
        <taxon>Tracheophyta</taxon>
        <taxon>Spermatophyta</taxon>
        <taxon>Magnoliopsida</taxon>
        <taxon>eudicotyledons</taxon>
        <taxon>Gunneridae</taxon>
        <taxon>Pentapetalae</taxon>
        <taxon>asterids</taxon>
        <taxon>lamiids</taxon>
        <taxon>Lamiales</taxon>
        <taxon>Oleaceae</taxon>
        <taxon>Oleeae</taxon>
        <taxon>Fraxinus</taxon>
    </lineage>
</organism>
<feature type="compositionally biased region" description="Polar residues" evidence="1">
    <location>
        <begin position="516"/>
        <end position="551"/>
    </location>
</feature>
<feature type="compositionally biased region" description="Polar residues" evidence="1">
    <location>
        <begin position="199"/>
        <end position="259"/>
    </location>
</feature>
<dbReference type="PANTHER" id="PTHR33472:SF24">
    <property type="entry name" value="VEGETATIVE CELL WALL PROTEIN GP1-LIKE"/>
    <property type="match status" value="1"/>
</dbReference>
<feature type="region of interest" description="Disordered" evidence="1">
    <location>
        <begin position="1"/>
        <end position="557"/>
    </location>
</feature>